<comment type="caution">
    <text evidence="1">The sequence shown here is derived from an EMBL/GenBank/DDBJ whole genome shotgun (WGS) entry which is preliminary data.</text>
</comment>
<dbReference type="Proteomes" id="UP000821845">
    <property type="component" value="Chromosome 1"/>
</dbReference>
<name>A0ACB7TFU0_HYAAI</name>
<organism evidence="1 2">
    <name type="scientific">Hyalomma asiaticum</name>
    <name type="common">Tick</name>
    <dbReference type="NCBI Taxonomy" id="266040"/>
    <lineage>
        <taxon>Eukaryota</taxon>
        <taxon>Metazoa</taxon>
        <taxon>Ecdysozoa</taxon>
        <taxon>Arthropoda</taxon>
        <taxon>Chelicerata</taxon>
        <taxon>Arachnida</taxon>
        <taxon>Acari</taxon>
        <taxon>Parasitiformes</taxon>
        <taxon>Ixodida</taxon>
        <taxon>Ixodoidea</taxon>
        <taxon>Ixodidae</taxon>
        <taxon>Hyalomminae</taxon>
        <taxon>Hyalomma</taxon>
    </lineage>
</organism>
<evidence type="ECO:0000313" key="1">
    <source>
        <dbReference type="EMBL" id="KAH6945192.1"/>
    </source>
</evidence>
<dbReference type="EMBL" id="CM023481">
    <property type="protein sequence ID" value="KAH6945192.1"/>
    <property type="molecule type" value="Genomic_DNA"/>
</dbReference>
<keyword evidence="2" id="KW-1185">Reference proteome</keyword>
<proteinExistence type="predicted"/>
<accession>A0ACB7TFU0</accession>
<sequence>MDSVDALAPSAGVPQQSQPSAASAVTRRVEEIITERWASSSTTSVTYPAPQVDALAASTDPASPTPAPHPATTSNGASEDIMEHDHNEASGWDTVHYRRYTTRRLKGELRSERVSRPHFFVLVRPLNQTSIDDIPKSAITRLIGQTAPSSVAAEHAAFKYIARANAVRLSIWDKQHLRNLLAQTELTLTLGSPVEGRRIPVEIVDATHPAEVTSKGVVKIRAEHTEEYIANHIRCESANILDFRIMGKTQMLLITFDTPRPPRRLSLDYEIVPVYEHRPRALACYI</sequence>
<reference evidence="1" key="1">
    <citation type="submission" date="2020-05" db="EMBL/GenBank/DDBJ databases">
        <title>Large-scale comparative analyses of tick genomes elucidate their genetic diversity and vector capacities.</title>
        <authorList>
            <person name="Jia N."/>
            <person name="Wang J."/>
            <person name="Shi W."/>
            <person name="Du L."/>
            <person name="Sun Y."/>
            <person name="Zhan W."/>
            <person name="Jiang J."/>
            <person name="Wang Q."/>
            <person name="Zhang B."/>
            <person name="Ji P."/>
            <person name="Sakyi L.B."/>
            <person name="Cui X."/>
            <person name="Yuan T."/>
            <person name="Jiang B."/>
            <person name="Yang W."/>
            <person name="Lam T.T.-Y."/>
            <person name="Chang Q."/>
            <person name="Ding S."/>
            <person name="Wang X."/>
            <person name="Zhu J."/>
            <person name="Ruan X."/>
            <person name="Zhao L."/>
            <person name="Wei J."/>
            <person name="Que T."/>
            <person name="Du C."/>
            <person name="Cheng J."/>
            <person name="Dai P."/>
            <person name="Han X."/>
            <person name="Huang E."/>
            <person name="Gao Y."/>
            <person name="Liu J."/>
            <person name="Shao H."/>
            <person name="Ye R."/>
            <person name="Li L."/>
            <person name="Wei W."/>
            <person name="Wang X."/>
            <person name="Wang C."/>
            <person name="Yang T."/>
            <person name="Huo Q."/>
            <person name="Li W."/>
            <person name="Guo W."/>
            <person name="Chen H."/>
            <person name="Zhou L."/>
            <person name="Ni X."/>
            <person name="Tian J."/>
            <person name="Zhou Y."/>
            <person name="Sheng Y."/>
            <person name="Liu T."/>
            <person name="Pan Y."/>
            <person name="Xia L."/>
            <person name="Li J."/>
            <person name="Zhao F."/>
            <person name="Cao W."/>
        </authorList>
    </citation>
    <scope>NUCLEOTIDE SEQUENCE</scope>
    <source>
        <strain evidence="1">Hyas-2018</strain>
    </source>
</reference>
<evidence type="ECO:0000313" key="2">
    <source>
        <dbReference type="Proteomes" id="UP000821845"/>
    </source>
</evidence>
<protein>
    <submittedName>
        <fullName evidence="1">Uncharacterized protein</fullName>
    </submittedName>
</protein>
<gene>
    <name evidence="1" type="ORF">HPB50_007517</name>
</gene>